<feature type="domain" description="C2H2-type" evidence="12">
    <location>
        <begin position="1049"/>
        <end position="1076"/>
    </location>
</feature>
<feature type="compositionally biased region" description="Basic and acidic residues" evidence="11">
    <location>
        <begin position="800"/>
        <end position="832"/>
    </location>
</feature>
<dbReference type="FunFam" id="3.30.160.60:FF:000446">
    <property type="entry name" value="Zinc finger protein"/>
    <property type="match status" value="1"/>
</dbReference>
<dbReference type="InterPro" id="IPR013087">
    <property type="entry name" value="Znf_C2H2_type"/>
</dbReference>
<evidence type="ECO:0000256" key="4">
    <source>
        <dbReference type="ARBA" id="ARBA00022771"/>
    </source>
</evidence>
<feature type="domain" description="C2H2-type" evidence="12">
    <location>
        <begin position="1217"/>
        <end position="1244"/>
    </location>
</feature>
<dbReference type="Proteomes" id="UP000002852">
    <property type="component" value="Unassembled WGS sequence"/>
</dbReference>
<reference evidence="13" key="3">
    <citation type="submission" date="2025-08" db="UniProtKB">
        <authorList>
            <consortium name="Ensembl"/>
        </authorList>
    </citation>
    <scope>IDENTIFICATION</scope>
    <source>
        <strain evidence="13">JP 163 A</strain>
    </source>
</reference>
<dbReference type="GeneID" id="102234232"/>
<feature type="compositionally biased region" description="Basic and acidic residues" evidence="11">
    <location>
        <begin position="32"/>
        <end position="46"/>
    </location>
</feature>
<evidence type="ECO:0000256" key="2">
    <source>
        <dbReference type="ARBA" id="ARBA00022723"/>
    </source>
</evidence>
<feature type="domain" description="C2H2-type" evidence="12">
    <location>
        <begin position="1105"/>
        <end position="1132"/>
    </location>
</feature>
<dbReference type="GO" id="GO:0045892">
    <property type="term" value="P:negative regulation of DNA-templated transcription"/>
    <property type="evidence" value="ECO:0007669"/>
    <property type="project" value="UniProtKB-ARBA"/>
</dbReference>
<evidence type="ECO:0000313" key="13">
    <source>
        <dbReference type="Ensembl" id="ENSXMAP00000025053.1"/>
    </source>
</evidence>
<evidence type="ECO:0000256" key="8">
    <source>
        <dbReference type="ARBA" id="ARBA00023163"/>
    </source>
</evidence>
<protein>
    <submittedName>
        <fullName evidence="13">Uncharacterized LOC102234232</fullName>
    </submittedName>
</protein>
<feature type="domain" description="C2H2-type" evidence="12">
    <location>
        <begin position="1077"/>
        <end position="1104"/>
    </location>
</feature>
<dbReference type="GO" id="GO:0043565">
    <property type="term" value="F:sequence-specific DNA binding"/>
    <property type="evidence" value="ECO:0007669"/>
    <property type="project" value="UniProtKB-ARBA"/>
</dbReference>
<accession>A0A3B5PZK7</accession>
<feature type="domain" description="C2H2-type" evidence="12">
    <location>
        <begin position="1161"/>
        <end position="1188"/>
    </location>
</feature>
<feature type="compositionally biased region" description="Basic and acidic residues" evidence="11">
    <location>
        <begin position="973"/>
        <end position="982"/>
    </location>
</feature>
<dbReference type="RefSeq" id="XP_023190474.1">
    <property type="nucleotide sequence ID" value="XM_023334706.1"/>
</dbReference>
<dbReference type="FunFam" id="3.30.160.60:FF:000557">
    <property type="entry name" value="zinc finger and SCAN domain-containing protein 29"/>
    <property type="match status" value="3"/>
</dbReference>
<dbReference type="InParanoid" id="A0A3B5PZK7"/>
<evidence type="ECO:0000313" key="14">
    <source>
        <dbReference type="Proteomes" id="UP000002852"/>
    </source>
</evidence>
<dbReference type="OrthoDB" id="8447388at2759"/>
<feature type="region of interest" description="Disordered" evidence="11">
    <location>
        <begin position="1009"/>
        <end position="1037"/>
    </location>
</feature>
<feature type="region of interest" description="Disordered" evidence="11">
    <location>
        <begin position="142"/>
        <end position="177"/>
    </location>
</feature>
<keyword evidence="4 10" id="KW-0863">Zinc-finger</keyword>
<dbReference type="STRING" id="8083.ENSXMAP00000025053"/>
<keyword evidence="5" id="KW-0862">Zinc</keyword>
<dbReference type="Gene3D" id="3.30.160.60">
    <property type="entry name" value="Classic Zinc Finger"/>
    <property type="match status" value="10"/>
</dbReference>
<dbReference type="InterPro" id="IPR036236">
    <property type="entry name" value="Znf_C2H2_sf"/>
</dbReference>
<proteinExistence type="predicted"/>
<feature type="domain" description="C2H2-type" evidence="12">
    <location>
        <begin position="1133"/>
        <end position="1160"/>
    </location>
</feature>
<evidence type="ECO:0000256" key="7">
    <source>
        <dbReference type="ARBA" id="ARBA00023125"/>
    </source>
</evidence>
<dbReference type="Pfam" id="PF00096">
    <property type="entry name" value="zf-C2H2"/>
    <property type="match status" value="9"/>
</dbReference>
<sequence>MAERETNVAGKLPIPRVAAPAQKTRRGRRKKSKDEKQAQKKELDRARNKTRINIGAAFLRWRELLYLKRFRSDAELATFLLDKCEVGALTSVSHQAALSSSVGSSSSDRISSLDTHDDINESDFNHIQNSVIDWAGDWTRPLQDDAGDVSASEEGSSMEEGSYHDDTDDDDDDEEEEDYIPPLCVRTVGAGEQKLCLDALPAVGMEDTVHDTLVTESAESQPVQSEDDITNHPAAITYHVCLVQLAQYLLLPIPVCTAKDPVTLVECQATGPFQVQIKSRGTAVIMQWMCSNNHCVWEWNSQPTFKDGMQAGDFLLASNIILSGNNYAKVALLFKFMKMGIVDWSTFLKIQDTYCVGTIKDFWDSSRAEVVSRLKSKENVVVLADGHMDSLGSSAQFCTYTIMENETKEILSIVNIDKGETQRRSVMMEREGFIRSFDQIHQEVKLTEVCTDSQSQISALFDPVKGKYKDSGVLHTLDMWHGSKNLAKKMHAAGQQKGCSILLHWIKDICNYFWFCCKMTENYDTFYEMWAGLLNHVTGEHEWPLDAGQRPSGERRDKAWIENGSVAHRALSEIILNQRWLKEVHKYLHFRSTAELESFHNHILMYASKRFSFSRPVYEARIFLAGLDYNHHVHRAPKRKPDGSAEYRKLYNRKSRKWCLYAIKEEKDYRYIPQIQRAIVGKRVASGRGFPRLTATTQNDARQYGVLFVAPASSTQQPLKSQASRGQMLIADVPQIVVALEEDVEEPSPAVDQQKPEAPRIKEEPDDESQFSQLHQKQAEGRCLPASSSDDKMETEEEESSRNPDLHSCRDAREEKNPGVDHQDPKLLHIKQEEEEPWTGLEGEHLSEKQADPFPLNVVLVKSEHEEKPLFSHLHQSEDEDLPTISSADQMKAENEEEDGGAAKSSRNPDQHADGDTSSSSETEVSEDEEEEDDDSDYDFDDDDGDSDDEGSHPDSQHQRMSDSGSGTEDSETDWKEGRGQESGENAASSLRCSECGKQFVNERSLLRHMTHHSTGRASRRAVKSKNTKGKKNVKTLSPGKVQSDVKLFTCDECGKSFSWKNHLSRHKRIHTGEKPFGCDVCGQRFNQNSNLNKHMRIHTGGKPFGCDVCGQRFNLKSYLHIHMRIHTGEKPFGCDVCGQRFNQKSNLNKHAKIHSGGKPFGCDFCGQRFNLKSYLSKHVRIHTGEKPYRCSVCDQRFNLKSHLNLHKLTHTGEKPFACDICGQRLIQKSALKKHMKIHCEVKSFDCDVCGRRFNQKSALKRHLRIHTGDKPFGCDVCGQRFNQKAHLNKHMTLHTGAKLFGCDVCGLRFNLKSHLIKHSNVHKDGESVQI</sequence>
<dbReference type="FunFam" id="3.30.160.60:FF:000624">
    <property type="entry name" value="zinc finger protein 697"/>
    <property type="match status" value="1"/>
</dbReference>
<feature type="compositionally biased region" description="Basic residues" evidence="11">
    <location>
        <begin position="1009"/>
        <end position="1034"/>
    </location>
</feature>
<comment type="subcellular location">
    <subcellularLocation>
        <location evidence="1">Nucleus</location>
    </subcellularLocation>
</comment>
<keyword evidence="2" id="KW-0479">Metal-binding</keyword>
<feature type="region of interest" description="Disordered" evidence="11">
    <location>
        <begin position="97"/>
        <end position="119"/>
    </location>
</feature>
<reference evidence="13" key="4">
    <citation type="submission" date="2025-09" db="UniProtKB">
        <authorList>
            <consortium name="Ensembl"/>
        </authorList>
    </citation>
    <scope>IDENTIFICATION</scope>
    <source>
        <strain evidence="13">JP 163 A</strain>
    </source>
</reference>
<feature type="domain" description="C2H2-type" evidence="12">
    <location>
        <begin position="1245"/>
        <end position="1272"/>
    </location>
</feature>
<dbReference type="PROSITE" id="PS00028">
    <property type="entry name" value="ZINC_FINGER_C2H2_1"/>
    <property type="match status" value="11"/>
</dbReference>
<feature type="region of interest" description="Disordered" evidence="11">
    <location>
        <begin position="744"/>
        <end position="852"/>
    </location>
</feature>
<feature type="domain" description="C2H2-type" evidence="12">
    <location>
        <begin position="1189"/>
        <end position="1216"/>
    </location>
</feature>
<feature type="compositionally biased region" description="Low complexity" evidence="11">
    <location>
        <begin position="99"/>
        <end position="112"/>
    </location>
</feature>
<feature type="compositionally biased region" description="Acidic residues" evidence="11">
    <location>
        <begin position="924"/>
        <end position="949"/>
    </location>
</feature>
<dbReference type="KEGG" id="xma:102234232"/>
<dbReference type="GeneTree" id="ENSGT01150000286936"/>
<evidence type="ECO:0000256" key="6">
    <source>
        <dbReference type="ARBA" id="ARBA00023015"/>
    </source>
</evidence>
<feature type="region of interest" description="Disordered" evidence="11">
    <location>
        <begin position="1"/>
        <end position="46"/>
    </location>
</feature>
<dbReference type="GO" id="GO:0005634">
    <property type="term" value="C:nucleus"/>
    <property type="evidence" value="ECO:0007669"/>
    <property type="project" value="UniProtKB-SubCell"/>
</dbReference>
<keyword evidence="14" id="KW-1185">Reference proteome</keyword>
<evidence type="ECO:0000256" key="3">
    <source>
        <dbReference type="ARBA" id="ARBA00022737"/>
    </source>
</evidence>
<dbReference type="SUPFAM" id="SSF57667">
    <property type="entry name" value="beta-beta-alpha zinc fingers"/>
    <property type="match status" value="6"/>
</dbReference>
<dbReference type="PANTHER" id="PTHR24394:SF29">
    <property type="entry name" value="MYONEURIN"/>
    <property type="match status" value="1"/>
</dbReference>
<reference evidence="14" key="2">
    <citation type="journal article" date="2013" name="Nat. Genet.">
        <title>The genome of the platyfish, Xiphophorus maculatus, provides insights into evolutionary adaptation and several complex traits.</title>
        <authorList>
            <person name="Schartl M."/>
            <person name="Walter R.B."/>
            <person name="Shen Y."/>
            <person name="Garcia T."/>
            <person name="Catchen J."/>
            <person name="Amores A."/>
            <person name="Braasch I."/>
            <person name="Chalopin D."/>
            <person name="Volff J.N."/>
            <person name="Lesch K.P."/>
            <person name="Bisazza A."/>
            <person name="Minx P."/>
            <person name="Hillier L."/>
            <person name="Wilson R.K."/>
            <person name="Fuerstenberg S."/>
            <person name="Boore J."/>
            <person name="Searle S."/>
            <person name="Postlethwait J.H."/>
            <person name="Warren W.C."/>
        </authorList>
    </citation>
    <scope>NUCLEOTIDE SEQUENCE [LARGE SCALE GENOMIC DNA]</scope>
    <source>
        <strain evidence="14">JP 163 A</strain>
    </source>
</reference>
<dbReference type="PANTHER" id="PTHR24394">
    <property type="entry name" value="ZINC FINGER PROTEIN"/>
    <property type="match status" value="1"/>
</dbReference>
<dbReference type="GO" id="GO:0008270">
    <property type="term" value="F:zinc ion binding"/>
    <property type="evidence" value="ECO:0007669"/>
    <property type="project" value="UniProtKB-KW"/>
</dbReference>
<dbReference type="Ensembl" id="ENSXMAT00000024275.1">
    <property type="protein sequence ID" value="ENSXMAP00000025053.1"/>
    <property type="gene ID" value="ENSXMAG00000024482.1"/>
</dbReference>
<organism evidence="13 14">
    <name type="scientific">Xiphophorus maculatus</name>
    <name type="common">Southern platyfish</name>
    <name type="synonym">Platypoecilus maculatus</name>
    <dbReference type="NCBI Taxonomy" id="8083"/>
    <lineage>
        <taxon>Eukaryota</taxon>
        <taxon>Metazoa</taxon>
        <taxon>Chordata</taxon>
        <taxon>Craniata</taxon>
        <taxon>Vertebrata</taxon>
        <taxon>Euteleostomi</taxon>
        <taxon>Actinopterygii</taxon>
        <taxon>Neopterygii</taxon>
        <taxon>Teleostei</taxon>
        <taxon>Neoteleostei</taxon>
        <taxon>Acanthomorphata</taxon>
        <taxon>Ovalentaria</taxon>
        <taxon>Atherinomorphae</taxon>
        <taxon>Cyprinodontiformes</taxon>
        <taxon>Poeciliidae</taxon>
        <taxon>Poeciliinae</taxon>
        <taxon>Xiphophorus</taxon>
    </lineage>
</organism>
<evidence type="ECO:0000256" key="1">
    <source>
        <dbReference type="ARBA" id="ARBA00004123"/>
    </source>
</evidence>
<reference evidence="14" key="1">
    <citation type="submission" date="2012-01" db="EMBL/GenBank/DDBJ databases">
        <authorList>
            <person name="Walter R."/>
            <person name="Schartl M."/>
            <person name="Warren W."/>
        </authorList>
    </citation>
    <scope>NUCLEOTIDE SEQUENCE [LARGE SCALE GENOMIC DNA]</scope>
    <source>
        <strain evidence="14">JP 163 A</strain>
    </source>
</reference>
<evidence type="ECO:0000256" key="11">
    <source>
        <dbReference type="SAM" id="MobiDB-lite"/>
    </source>
</evidence>
<name>A0A3B5PZK7_XIPMA</name>
<dbReference type="FunFam" id="3.30.160.60:FF:001485">
    <property type="entry name" value="Krueppel-related zinc finger protein"/>
    <property type="match status" value="1"/>
</dbReference>
<dbReference type="FunFam" id="3.30.160.60:FF:003287">
    <property type="entry name" value="Zgc:113343"/>
    <property type="match status" value="1"/>
</dbReference>
<feature type="compositionally biased region" description="Basic and acidic residues" evidence="11">
    <location>
        <begin position="754"/>
        <end position="763"/>
    </location>
</feature>
<feature type="domain" description="C2H2-type" evidence="12">
    <location>
        <begin position="991"/>
        <end position="1018"/>
    </location>
</feature>
<keyword evidence="9" id="KW-0539">Nucleus</keyword>
<feature type="compositionally biased region" description="Basic and acidic residues" evidence="11">
    <location>
        <begin position="842"/>
        <end position="851"/>
    </location>
</feature>
<feature type="compositionally biased region" description="Acidic residues" evidence="11">
    <location>
        <begin position="166"/>
        <end position="177"/>
    </location>
</feature>
<evidence type="ECO:0000256" key="5">
    <source>
        <dbReference type="ARBA" id="ARBA00022833"/>
    </source>
</evidence>
<dbReference type="OMA" id="GMEDTVH"/>
<keyword evidence="8" id="KW-0804">Transcription</keyword>
<dbReference type="GO" id="GO:0000981">
    <property type="term" value="F:DNA-binding transcription factor activity, RNA polymerase II-specific"/>
    <property type="evidence" value="ECO:0007669"/>
    <property type="project" value="TreeGrafter"/>
</dbReference>
<dbReference type="RefSeq" id="XP_023190470.1">
    <property type="nucleotide sequence ID" value="XM_023334702.1"/>
</dbReference>
<feature type="domain" description="C2H2-type" evidence="12">
    <location>
        <begin position="1301"/>
        <end position="1328"/>
    </location>
</feature>
<evidence type="ECO:0000256" key="10">
    <source>
        <dbReference type="PROSITE-ProRule" id="PRU00042"/>
    </source>
</evidence>
<dbReference type="PROSITE" id="PS50157">
    <property type="entry name" value="ZINC_FINGER_C2H2_2"/>
    <property type="match status" value="11"/>
</dbReference>
<keyword evidence="6" id="KW-0805">Transcription regulation</keyword>
<feature type="region of interest" description="Disordered" evidence="11">
    <location>
        <begin position="867"/>
        <end position="991"/>
    </location>
</feature>
<feature type="compositionally biased region" description="Basic and acidic residues" evidence="11">
    <location>
        <begin position="950"/>
        <end position="961"/>
    </location>
</feature>
<feature type="domain" description="C2H2-type" evidence="12">
    <location>
        <begin position="1273"/>
        <end position="1300"/>
    </location>
</feature>
<evidence type="ECO:0000259" key="12">
    <source>
        <dbReference type="PROSITE" id="PS50157"/>
    </source>
</evidence>
<keyword evidence="3" id="KW-0677">Repeat</keyword>
<dbReference type="FunFam" id="3.30.160.60:FF:002239">
    <property type="entry name" value="Zinc finger protein 226"/>
    <property type="match status" value="1"/>
</dbReference>
<dbReference type="SMART" id="SM00355">
    <property type="entry name" value="ZnF_C2H2"/>
    <property type="match status" value="11"/>
</dbReference>
<dbReference type="FunFam" id="3.30.160.60:FF:001573">
    <property type="entry name" value="Zinc finger protein 407"/>
    <property type="match status" value="1"/>
</dbReference>
<keyword evidence="7" id="KW-0238">DNA-binding</keyword>
<evidence type="ECO:0000256" key="9">
    <source>
        <dbReference type="ARBA" id="ARBA00023242"/>
    </source>
</evidence>